<keyword evidence="1" id="KW-0614">Plasmid</keyword>
<protein>
    <submittedName>
        <fullName evidence="1">Uncharacterized protein</fullName>
    </submittedName>
</protein>
<proteinExistence type="predicted"/>
<evidence type="ECO:0000313" key="1">
    <source>
        <dbReference type="EMBL" id="QCB65972.1"/>
    </source>
</evidence>
<dbReference type="EMBL" id="MK510953">
    <property type="protein sequence ID" value="QCB65972.1"/>
    <property type="molecule type" value="Genomic_DNA"/>
</dbReference>
<dbReference type="AlphaFoldDB" id="A0A4D6FYZ2"/>
<geneLocation type="plasmid" evidence="1">
    <name>pCYNDM01</name>
</geneLocation>
<accession>A0A4D6FYZ2</accession>
<sequence length="44" mass="5299">MKKAGKPLLYPSRRNRSNDFCGIQQLIRRYQCTQYLLFHRLTAL</sequence>
<organism evidence="1">
    <name type="scientific">Raoultella ornithinolytica</name>
    <name type="common">Klebsiella ornithinolytica</name>
    <dbReference type="NCBI Taxonomy" id="54291"/>
    <lineage>
        <taxon>Bacteria</taxon>
        <taxon>Pseudomonadati</taxon>
        <taxon>Pseudomonadota</taxon>
        <taxon>Gammaproteobacteria</taxon>
        <taxon>Enterobacterales</taxon>
        <taxon>Enterobacteriaceae</taxon>
        <taxon>Klebsiella/Raoultella group</taxon>
        <taxon>Raoultella</taxon>
    </lineage>
</organism>
<name>A0A4D6FYZ2_RAOOR</name>
<reference evidence="1" key="1">
    <citation type="submission" date="2019-02" db="EMBL/GenBank/DDBJ databases">
        <title>Complete sequencing of an IncF-type plasmid harboring a novel type IV secretion system and transposon Tn91 Carrying blaNDM-1 in clinical isolates of Raoultella ornithinolytica.</title>
        <authorList>
            <person name="Jin Z."/>
            <person name="Yu C."/>
            <person name="Wei X."/>
            <person name="Wang Z."/>
            <person name="Wu L."/>
            <person name="Guo H."/>
        </authorList>
    </citation>
    <scope>NUCLEOTIDE SEQUENCE</scope>
    <source>
        <strain evidence="1">B1645-1</strain>
        <plasmid evidence="1">pCYNDM01</plasmid>
    </source>
</reference>